<dbReference type="AlphaFoldDB" id="A0AAV2G690"/>
<evidence type="ECO:0000313" key="3">
    <source>
        <dbReference type="Proteomes" id="UP001497516"/>
    </source>
</evidence>
<accession>A0AAV2G690</accession>
<gene>
    <name evidence="2" type="ORF">LTRI10_LOCUS45087</name>
</gene>
<sequence>METTAAAADTNDFRLPAPPASACDSADQKRENGADSGGGGGCVGGARYKLMSPAKLPISRSPYITIPPGLSPTSFLESPVMLSNIKIGVVSDDELHRRPTLQTQLVRPGS</sequence>
<feature type="region of interest" description="Disordered" evidence="1">
    <location>
        <begin position="1"/>
        <end position="44"/>
    </location>
</feature>
<dbReference type="EMBL" id="OZ034821">
    <property type="protein sequence ID" value="CAL1405293.1"/>
    <property type="molecule type" value="Genomic_DNA"/>
</dbReference>
<name>A0AAV2G690_9ROSI</name>
<protein>
    <submittedName>
        <fullName evidence="2">Uncharacterized protein</fullName>
    </submittedName>
</protein>
<keyword evidence="3" id="KW-1185">Reference proteome</keyword>
<proteinExistence type="predicted"/>
<feature type="compositionally biased region" description="Gly residues" evidence="1">
    <location>
        <begin position="35"/>
        <end position="44"/>
    </location>
</feature>
<reference evidence="2 3" key="1">
    <citation type="submission" date="2024-04" db="EMBL/GenBank/DDBJ databases">
        <authorList>
            <person name="Fracassetti M."/>
        </authorList>
    </citation>
    <scope>NUCLEOTIDE SEQUENCE [LARGE SCALE GENOMIC DNA]</scope>
</reference>
<organism evidence="2 3">
    <name type="scientific">Linum trigynum</name>
    <dbReference type="NCBI Taxonomy" id="586398"/>
    <lineage>
        <taxon>Eukaryota</taxon>
        <taxon>Viridiplantae</taxon>
        <taxon>Streptophyta</taxon>
        <taxon>Embryophyta</taxon>
        <taxon>Tracheophyta</taxon>
        <taxon>Spermatophyta</taxon>
        <taxon>Magnoliopsida</taxon>
        <taxon>eudicotyledons</taxon>
        <taxon>Gunneridae</taxon>
        <taxon>Pentapetalae</taxon>
        <taxon>rosids</taxon>
        <taxon>fabids</taxon>
        <taxon>Malpighiales</taxon>
        <taxon>Linaceae</taxon>
        <taxon>Linum</taxon>
    </lineage>
</organism>
<dbReference type="Proteomes" id="UP001497516">
    <property type="component" value="Chromosome 8"/>
</dbReference>
<evidence type="ECO:0000256" key="1">
    <source>
        <dbReference type="SAM" id="MobiDB-lite"/>
    </source>
</evidence>
<evidence type="ECO:0000313" key="2">
    <source>
        <dbReference type="EMBL" id="CAL1405293.1"/>
    </source>
</evidence>